<reference evidence="2" key="1">
    <citation type="submission" date="2020-05" db="EMBL/GenBank/DDBJ databases">
        <authorList>
            <person name="Chiriac C."/>
            <person name="Salcher M."/>
            <person name="Ghai R."/>
            <person name="Kavagutti S V."/>
        </authorList>
    </citation>
    <scope>NUCLEOTIDE SEQUENCE</scope>
</reference>
<dbReference type="Pfam" id="PF24254">
    <property type="entry name" value="DUF7455"/>
    <property type="match status" value="1"/>
</dbReference>
<organism evidence="2">
    <name type="scientific">freshwater metagenome</name>
    <dbReference type="NCBI Taxonomy" id="449393"/>
    <lineage>
        <taxon>unclassified sequences</taxon>
        <taxon>metagenomes</taxon>
        <taxon>ecological metagenomes</taxon>
    </lineage>
</organism>
<dbReference type="InterPro" id="IPR055878">
    <property type="entry name" value="DUF7455"/>
</dbReference>
<name>A0A6J5ZMV5_9ZZZZ</name>
<gene>
    <name evidence="2" type="ORF">UFOPK3770_01056</name>
</gene>
<dbReference type="EMBL" id="CAESAJ010000132">
    <property type="protein sequence ID" value="CAB4342167.1"/>
    <property type="molecule type" value="Genomic_DNA"/>
</dbReference>
<dbReference type="AlphaFoldDB" id="A0A6J5ZMV5"/>
<feature type="domain" description="DUF7455" evidence="1">
    <location>
        <begin position="10"/>
        <end position="61"/>
    </location>
</feature>
<protein>
    <submittedName>
        <fullName evidence="2">Unannotated protein</fullName>
    </submittedName>
</protein>
<sequence length="71" mass="8015">MTTTIARTPLTASDRCDRCGAKARVRVYLDGGSELLFCSHHFREHEVRLRQIALDVLDESESSAQLEVSEH</sequence>
<accession>A0A6J5ZMV5</accession>
<evidence type="ECO:0000313" key="2">
    <source>
        <dbReference type="EMBL" id="CAB4342167.1"/>
    </source>
</evidence>
<proteinExistence type="predicted"/>
<evidence type="ECO:0000259" key="1">
    <source>
        <dbReference type="Pfam" id="PF24254"/>
    </source>
</evidence>